<dbReference type="AlphaFoldDB" id="A0A4R6Z7E2"/>
<name>A0A4R6Z7E2_9GAMM</name>
<gene>
    <name evidence="1" type="ORF">DFR29_102159</name>
</gene>
<dbReference type="Proteomes" id="UP000295293">
    <property type="component" value="Unassembled WGS sequence"/>
</dbReference>
<protein>
    <submittedName>
        <fullName evidence="1">Phenylacetic acid catabolism protein PaaA/PaaC family</fullName>
    </submittedName>
</protein>
<dbReference type="CDD" id="cd00657">
    <property type="entry name" value="Ferritin_like"/>
    <property type="match status" value="1"/>
</dbReference>
<reference evidence="1 2" key="1">
    <citation type="submission" date="2019-03" db="EMBL/GenBank/DDBJ databases">
        <title>Genomic Encyclopedia of Type Strains, Phase IV (KMG-IV): sequencing the most valuable type-strain genomes for metagenomic binning, comparative biology and taxonomic classification.</title>
        <authorList>
            <person name="Goeker M."/>
        </authorList>
    </citation>
    <scope>NUCLEOTIDE SEQUENCE [LARGE SCALE GENOMIC DNA]</scope>
    <source>
        <strain evidence="1 2">DSM 21667</strain>
    </source>
</reference>
<dbReference type="SUPFAM" id="SSF47240">
    <property type="entry name" value="Ferritin-like"/>
    <property type="match status" value="1"/>
</dbReference>
<dbReference type="RefSeq" id="WP_133817220.1">
    <property type="nucleotide sequence ID" value="NZ_SNZH01000002.1"/>
</dbReference>
<proteinExistence type="predicted"/>
<comment type="caution">
    <text evidence="1">The sequence shown here is derived from an EMBL/GenBank/DDBJ whole genome shotgun (WGS) entry which is preliminary data.</text>
</comment>
<dbReference type="Gene3D" id="1.20.1260.10">
    <property type="match status" value="1"/>
</dbReference>
<dbReference type="InterPro" id="IPR007814">
    <property type="entry name" value="PaaA_PaaC"/>
</dbReference>
<dbReference type="InterPro" id="IPR009078">
    <property type="entry name" value="Ferritin-like_SF"/>
</dbReference>
<evidence type="ECO:0000313" key="2">
    <source>
        <dbReference type="Proteomes" id="UP000295293"/>
    </source>
</evidence>
<dbReference type="InterPro" id="IPR012347">
    <property type="entry name" value="Ferritin-like"/>
</dbReference>
<accession>A0A4R6Z7E2</accession>
<dbReference type="GO" id="GO:0010124">
    <property type="term" value="P:phenylacetate catabolic process"/>
    <property type="evidence" value="ECO:0007669"/>
    <property type="project" value="InterPro"/>
</dbReference>
<organism evidence="1 2">
    <name type="scientific">Tahibacter aquaticus</name>
    <dbReference type="NCBI Taxonomy" id="520092"/>
    <lineage>
        <taxon>Bacteria</taxon>
        <taxon>Pseudomonadati</taxon>
        <taxon>Pseudomonadota</taxon>
        <taxon>Gammaproteobacteria</taxon>
        <taxon>Lysobacterales</taxon>
        <taxon>Rhodanobacteraceae</taxon>
        <taxon>Tahibacter</taxon>
    </lineage>
</organism>
<dbReference type="EMBL" id="SNZH01000002">
    <property type="protein sequence ID" value="TDR47499.1"/>
    <property type="molecule type" value="Genomic_DNA"/>
</dbReference>
<keyword evidence="2" id="KW-1185">Reference proteome</keyword>
<dbReference type="Pfam" id="PF05138">
    <property type="entry name" value="PaaA_PaaC"/>
    <property type="match status" value="1"/>
</dbReference>
<sequence>METASNFVSTLAAQNEALFQASEMQVEAYFKANPSKEAMVEHFRGRCMNEYRNMEEVASRLLRLSSTLPRGMVRNLAKQVLDEATHFDLVANVIEHLTGEEVNMQSLADERDAGQAKGVRCLEEFDENDLLALYTYQFIAEGRAHRVWQKMSEIIEDDYIARAYSRIAKDELFHSNIGRKGLEDLAQDAESQARVLELADQMRKQLYDVSCSNTVEVPAARAICVEAYGSNYLQ</sequence>
<evidence type="ECO:0000313" key="1">
    <source>
        <dbReference type="EMBL" id="TDR47499.1"/>
    </source>
</evidence>